<keyword evidence="2" id="KW-1185">Reference proteome</keyword>
<accession>A0A397IR02</accession>
<protein>
    <submittedName>
        <fullName evidence="1">Uncharacterized protein</fullName>
    </submittedName>
</protein>
<organism evidence="1 2">
    <name type="scientific">Diversispora epigaea</name>
    <dbReference type="NCBI Taxonomy" id="1348612"/>
    <lineage>
        <taxon>Eukaryota</taxon>
        <taxon>Fungi</taxon>
        <taxon>Fungi incertae sedis</taxon>
        <taxon>Mucoromycota</taxon>
        <taxon>Glomeromycotina</taxon>
        <taxon>Glomeromycetes</taxon>
        <taxon>Diversisporales</taxon>
        <taxon>Diversisporaceae</taxon>
        <taxon>Diversispora</taxon>
    </lineage>
</organism>
<name>A0A397IR02_9GLOM</name>
<evidence type="ECO:0000313" key="1">
    <source>
        <dbReference type="EMBL" id="RHZ78385.1"/>
    </source>
</evidence>
<sequence>MLFFKCIYGGIVILKDTETKFIFDLMLIIDEELTNKLKTLLIETIDSWLRTHFYFI</sequence>
<proteinExistence type="predicted"/>
<dbReference type="AlphaFoldDB" id="A0A397IR02"/>
<dbReference type="EMBL" id="PQFF01000155">
    <property type="protein sequence ID" value="RHZ78385.1"/>
    <property type="molecule type" value="Genomic_DNA"/>
</dbReference>
<evidence type="ECO:0000313" key="2">
    <source>
        <dbReference type="Proteomes" id="UP000266861"/>
    </source>
</evidence>
<dbReference type="OrthoDB" id="1893551at2759"/>
<comment type="caution">
    <text evidence="1">The sequence shown here is derived from an EMBL/GenBank/DDBJ whole genome shotgun (WGS) entry which is preliminary data.</text>
</comment>
<dbReference type="Proteomes" id="UP000266861">
    <property type="component" value="Unassembled WGS sequence"/>
</dbReference>
<gene>
    <name evidence="1" type="ORF">Glove_165g123</name>
</gene>
<reference evidence="1 2" key="1">
    <citation type="submission" date="2018-08" db="EMBL/GenBank/DDBJ databases">
        <title>Genome and evolution of the arbuscular mycorrhizal fungus Diversispora epigaea (formerly Glomus versiforme) and its bacterial endosymbionts.</title>
        <authorList>
            <person name="Sun X."/>
            <person name="Fei Z."/>
            <person name="Harrison M."/>
        </authorList>
    </citation>
    <scope>NUCLEOTIDE SEQUENCE [LARGE SCALE GENOMIC DNA]</scope>
    <source>
        <strain evidence="1 2">IT104</strain>
    </source>
</reference>